<dbReference type="AlphaFoldDB" id="A0AA37CXY8"/>
<dbReference type="Proteomes" id="UP000886934">
    <property type="component" value="Unassembled WGS sequence"/>
</dbReference>
<dbReference type="EMBL" id="BPNN01000040">
    <property type="protein sequence ID" value="GJA64095.1"/>
    <property type="molecule type" value="Genomic_DNA"/>
</dbReference>
<sequence length="63" mass="7082">MANCLGLKAGTVQKYFQLDRYPAPRVLEKFTKAYPGLDVSAWRKEYLTAKENKRAAGCEWGAA</sequence>
<organism evidence="1 2">
    <name type="scientific">Aeromonas caviae</name>
    <name type="common">Aeromonas punctata</name>
    <dbReference type="NCBI Taxonomy" id="648"/>
    <lineage>
        <taxon>Bacteria</taxon>
        <taxon>Pseudomonadati</taxon>
        <taxon>Pseudomonadota</taxon>
        <taxon>Gammaproteobacteria</taxon>
        <taxon>Aeromonadales</taxon>
        <taxon>Aeromonadaceae</taxon>
        <taxon>Aeromonas</taxon>
    </lineage>
</organism>
<name>A0AA37CXY8_AERCA</name>
<comment type="caution">
    <text evidence="1">The sequence shown here is derived from an EMBL/GenBank/DDBJ whole genome shotgun (WGS) entry which is preliminary data.</text>
</comment>
<proteinExistence type="predicted"/>
<accession>A0AA37CXY8</accession>
<protein>
    <submittedName>
        <fullName evidence="1">Uncharacterized protein</fullName>
    </submittedName>
</protein>
<gene>
    <name evidence="1" type="ORF">KAM351_27060</name>
</gene>
<reference evidence="1" key="1">
    <citation type="submission" date="2021-07" db="EMBL/GenBank/DDBJ databases">
        <title>Draft genome sequence of carbapenem-resistant Aeromonas spp. in Japan.</title>
        <authorList>
            <person name="Maehana S."/>
            <person name="Suzuki M."/>
            <person name="Kitasato H."/>
        </authorList>
    </citation>
    <scope>NUCLEOTIDE SEQUENCE</scope>
    <source>
        <strain evidence="1">KAM351</strain>
    </source>
</reference>
<evidence type="ECO:0000313" key="1">
    <source>
        <dbReference type="EMBL" id="GJA64095.1"/>
    </source>
</evidence>
<evidence type="ECO:0000313" key="2">
    <source>
        <dbReference type="Proteomes" id="UP000886934"/>
    </source>
</evidence>